<sequence>QISPRRLQHQVNNVILPELSPGDTISEPTARKWLKKKGFFKDTHKKGIYVDGHERSDNVCYRQGLYLPGILVHENLSVKYDYETDLPLPQTLKPGEKRRHIIFHDECYFNANDREKTVWLKEGEQQLRQKGRGRGIHVSGFIYEAGGFLRLDETARTQHAALPPSQRLKTTDSTVIIYPGKNHDGWWDVKQLSLQIIDTIAIFEYLHPEDQAVFVFDQSTAHAAFADDALVASRMQVGSGPNQPKMHDTRIPADNPDPHLQNKLQRMVTADGRPKGMEIVLKERGLYDRIRPGRLGKPVGKCNSCSASETKRTELEKRARNAMAVLSTGADSPIPDPGDEWCCMQKCLSLQKDFLAEKAKIQHYIEGRGHFCMFLPKFHCELNPIEMVWSNAKQKFRAEADGTFPKAKALVPKCLDAVSTTVIRHYFRRIYRYMDAYRKGLNAKQAAHAVKKYRSHRSVPEAVMKDFDTDSD</sequence>
<gene>
    <name evidence="2" type="ORF">EXIGLDRAFT_609191</name>
</gene>
<accession>A0A165KJM2</accession>
<dbReference type="GO" id="GO:0003676">
    <property type="term" value="F:nucleic acid binding"/>
    <property type="evidence" value="ECO:0007669"/>
    <property type="project" value="InterPro"/>
</dbReference>
<dbReference type="InterPro" id="IPR036397">
    <property type="entry name" value="RNaseH_sf"/>
</dbReference>
<keyword evidence="3" id="KW-1185">Reference proteome</keyword>
<name>A0A165KJM2_EXIGL</name>
<dbReference type="AlphaFoldDB" id="A0A165KJM2"/>
<proteinExistence type="predicted"/>
<protein>
    <recommendedName>
        <fullName evidence="4">Tc1-like transposase DDE domain-containing protein</fullName>
    </recommendedName>
</protein>
<feature type="non-terminal residue" evidence="2">
    <location>
        <position position="1"/>
    </location>
</feature>
<dbReference type="InParanoid" id="A0A165KJM2"/>
<dbReference type="Proteomes" id="UP000077266">
    <property type="component" value="Unassembled WGS sequence"/>
</dbReference>
<reference evidence="2 3" key="1">
    <citation type="journal article" date="2016" name="Mol. Biol. Evol.">
        <title>Comparative Genomics of Early-Diverging Mushroom-Forming Fungi Provides Insights into the Origins of Lignocellulose Decay Capabilities.</title>
        <authorList>
            <person name="Nagy L.G."/>
            <person name="Riley R."/>
            <person name="Tritt A."/>
            <person name="Adam C."/>
            <person name="Daum C."/>
            <person name="Floudas D."/>
            <person name="Sun H."/>
            <person name="Yadav J.S."/>
            <person name="Pangilinan J."/>
            <person name="Larsson K.H."/>
            <person name="Matsuura K."/>
            <person name="Barry K."/>
            <person name="Labutti K."/>
            <person name="Kuo R."/>
            <person name="Ohm R.A."/>
            <person name="Bhattacharya S.S."/>
            <person name="Shirouzu T."/>
            <person name="Yoshinaga Y."/>
            <person name="Martin F.M."/>
            <person name="Grigoriev I.V."/>
            <person name="Hibbett D.S."/>
        </authorList>
    </citation>
    <scope>NUCLEOTIDE SEQUENCE [LARGE SCALE GENOMIC DNA]</scope>
    <source>
        <strain evidence="2 3">HHB12029</strain>
    </source>
</reference>
<evidence type="ECO:0000313" key="3">
    <source>
        <dbReference type="Proteomes" id="UP000077266"/>
    </source>
</evidence>
<dbReference type="OrthoDB" id="2449121at2759"/>
<dbReference type="STRING" id="1314781.A0A165KJM2"/>
<feature type="region of interest" description="Disordered" evidence="1">
    <location>
        <begin position="236"/>
        <end position="259"/>
    </location>
</feature>
<organism evidence="2 3">
    <name type="scientific">Exidia glandulosa HHB12029</name>
    <dbReference type="NCBI Taxonomy" id="1314781"/>
    <lineage>
        <taxon>Eukaryota</taxon>
        <taxon>Fungi</taxon>
        <taxon>Dikarya</taxon>
        <taxon>Basidiomycota</taxon>
        <taxon>Agaricomycotina</taxon>
        <taxon>Agaricomycetes</taxon>
        <taxon>Auriculariales</taxon>
        <taxon>Exidiaceae</taxon>
        <taxon>Exidia</taxon>
    </lineage>
</organism>
<dbReference type="Gene3D" id="3.30.420.10">
    <property type="entry name" value="Ribonuclease H-like superfamily/Ribonuclease H"/>
    <property type="match status" value="1"/>
</dbReference>
<dbReference type="EMBL" id="KV425943">
    <property type="protein sequence ID" value="KZV96441.1"/>
    <property type="molecule type" value="Genomic_DNA"/>
</dbReference>
<evidence type="ECO:0000313" key="2">
    <source>
        <dbReference type="EMBL" id="KZV96441.1"/>
    </source>
</evidence>
<evidence type="ECO:0000256" key="1">
    <source>
        <dbReference type="SAM" id="MobiDB-lite"/>
    </source>
</evidence>
<dbReference type="PANTHER" id="PTHR35871">
    <property type="entry name" value="EXPRESSED PROTEIN"/>
    <property type="match status" value="1"/>
</dbReference>
<evidence type="ECO:0008006" key="4">
    <source>
        <dbReference type="Google" id="ProtNLM"/>
    </source>
</evidence>
<dbReference type="PANTHER" id="PTHR35871:SF1">
    <property type="entry name" value="CXC1-LIKE CYSTEINE CLUSTER ASSOCIATED WITH KDZ TRANSPOSASES DOMAIN-CONTAINING PROTEIN"/>
    <property type="match status" value="1"/>
</dbReference>